<protein>
    <recommendedName>
        <fullName evidence="4">T9SS C-terminal target domain-containing protein</fullName>
    </recommendedName>
</protein>
<dbReference type="NCBIfam" id="NF033708">
    <property type="entry name" value="T9SS_Cterm_ChiA"/>
    <property type="match status" value="1"/>
</dbReference>
<feature type="chain" id="PRO_5016848835" description="T9SS C-terminal target domain-containing protein" evidence="1">
    <location>
        <begin position="22"/>
        <end position="819"/>
    </location>
</feature>
<dbReference type="EMBL" id="CP031188">
    <property type="protein sequence ID" value="AXG72787.1"/>
    <property type="molecule type" value="Genomic_DNA"/>
</dbReference>
<dbReference type="RefSeq" id="WP_114676550.1">
    <property type="nucleotide sequence ID" value="NZ_CP031188.1"/>
</dbReference>
<evidence type="ECO:0000313" key="2">
    <source>
        <dbReference type="EMBL" id="AXG72787.1"/>
    </source>
</evidence>
<proteinExistence type="predicted"/>
<accession>A0A345H877</accession>
<evidence type="ECO:0008006" key="4">
    <source>
        <dbReference type="Google" id="ProtNLM"/>
    </source>
</evidence>
<name>A0A345H877_9FLAO</name>
<dbReference type="KEGG" id="fat:DVK85_00480"/>
<sequence>MRIKLFLFFVFISAFCSQIFAQSAGLYETYIVFGVNGNADLYYDLNADTGNYDFDGQFLGTFCQGNTNGLIFKGGEHKIYKCGGCDLTSTRIYYRVYPTGSPSGSYVSNTLNYSSGYDNGCGGQNQTWESVAYSTDVLNGLDAGNYTMEVYSDATVTCEGGTVYAGNNGSNYKATFTITPTTVGGSISGDNEFCSTVNSGLLNLLEHTGNVIRWESSSVSDFSSLVTEIENTTTSLSLSNVATTTYYRVVVQSNECSEEYSSIHTVTINPNSWTGAVDDDWNNELNWCGGVPVITDAVTIDGQSITPIIASGDAVEVESLTLLSGGNLVINSGGNLTVTNAVSVASDAVFMIEDNANLIQINDVVNSGDVIVEKNSSPLYRLDYTLWSSPVVGQNLQEFSPSTLSNRFYDYDEAADLYSAIVPSENNFIPGAGYLIRTPNNHPAYVNEESPGTIWTGTFTGTPNNGDITVATTNSLNGYNLVGNPYPSAINIHDFYDANTGVINGASALYFWRKRNDPNATTYALVTKSAYTMNAASGGDTGSSTFIGDSSNWVINPGQGFFVQVTGNSIEFNNDMRVGVNNGQFFRTTQDQQEESLTSRLWLNITGDEGVFKQMAITYSNQTTLGLDYGWDGKAFIHDGVVALYSVVEDVPLGIQARPQFEVNDVVPIAYGTSISGSYTISLDHFDGVFLQGQDIYLKDNVANQTINLKEADYTFTTETGQFTNRFEIIYTIQALDGNNFTITPNDVVVYQKEGVVTIDAGNLELKDVTIYDARGSLIYTKKDIQDSTIVISNIQLQQQLLIINIITDKGKIFKKIIL</sequence>
<organism evidence="2 3">
    <name type="scientific">Flavobacterium arcticum</name>
    <dbReference type="NCBI Taxonomy" id="1784713"/>
    <lineage>
        <taxon>Bacteria</taxon>
        <taxon>Pseudomonadati</taxon>
        <taxon>Bacteroidota</taxon>
        <taxon>Flavobacteriia</taxon>
        <taxon>Flavobacteriales</taxon>
        <taxon>Flavobacteriaceae</taxon>
        <taxon>Flavobacterium</taxon>
    </lineage>
</organism>
<evidence type="ECO:0000256" key="1">
    <source>
        <dbReference type="SAM" id="SignalP"/>
    </source>
</evidence>
<feature type="signal peptide" evidence="1">
    <location>
        <begin position="1"/>
        <end position="21"/>
    </location>
</feature>
<keyword evidence="1" id="KW-0732">Signal</keyword>
<dbReference type="AlphaFoldDB" id="A0A345H877"/>
<keyword evidence="3" id="KW-1185">Reference proteome</keyword>
<dbReference type="Proteomes" id="UP000253951">
    <property type="component" value="Chromosome"/>
</dbReference>
<gene>
    <name evidence="2" type="ORF">DVK85_00480</name>
</gene>
<evidence type="ECO:0000313" key="3">
    <source>
        <dbReference type="Proteomes" id="UP000253951"/>
    </source>
</evidence>
<reference evidence="2 3" key="1">
    <citation type="submission" date="2018-07" db="EMBL/GenBank/DDBJ databases">
        <title>Complete genome sequence of Flavobacterium arcticum type strain SM1502T.</title>
        <authorList>
            <person name="Li Y."/>
            <person name="Li D.-D."/>
        </authorList>
    </citation>
    <scope>NUCLEOTIDE SEQUENCE [LARGE SCALE GENOMIC DNA]</scope>
    <source>
        <strain evidence="2 3">SM1502</strain>
    </source>
</reference>